<sequence>MTFSQVLLENALEYSPHARQLKARFRPTSGRRRPPKEPTADVHVVYTDDNEPKFTISDPCLPPGRETSLTDRDLIISRSLSATRQASRIPPVVFQGTGNLTLCRAFQKTLLKKDMPCPKAPCSMNGVHQPPIDFNKVKFYAMSEYWYTSADLDNRVNTYDFSSFEKHAKVRFAKCIF</sequence>
<evidence type="ECO:0000313" key="4">
    <source>
        <dbReference type="Proteomes" id="UP000281553"/>
    </source>
</evidence>
<comment type="similarity">
    <text evidence="1">Belongs to the GDA1/CD39 NTPase family.</text>
</comment>
<gene>
    <name evidence="3" type="ORF">DILT_LOCUS16059</name>
</gene>
<dbReference type="PANTHER" id="PTHR11782:SF121">
    <property type="entry name" value="NUCLEOSIDE-DIPHOSPHATASE MIG-23"/>
    <property type="match status" value="1"/>
</dbReference>
<dbReference type="GO" id="GO:0004382">
    <property type="term" value="F:GDP phosphatase activity"/>
    <property type="evidence" value="ECO:0007669"/>
    <property type="project" value="TreeGrafter"/>
</dbReference>
<organism evidence="3 4">
    <name type="scientific">Dibothriocephalus latus</name>
    <name type="common">Fish tapeworm</name>
    <name type="synonym">Diphyllobothrium latum</name>
    <dbReference type="NCBI Taxonomy" id="60516"/>
    <lineage>
        <taxon>Eukaryota</taxon>
        <taxon>Metazoa</taxon>
        <taxon>Spiralia</taxon>
        <taxon>Lophotrochozoa</taxon>
        <taxon>Platyhelminthes</taxon>
        <taxon>Cestoda</taxon>
        <taxon>Eucestoda</taxon>
        <taxon>Diphyllobothriidea</taxon>
        <taxon>Diphyllobothriidae</taxon>
        <taxon>Dibothriocephalus</taxon>
    </lineage>
</organism>
<keyword evidence="2" id="KW-0378">Hydrolase</keyword>
<dbReference type="AlphaFoldDB" id="A0A3P7NB90"/>
<evidence type="ECO:0000256" key="2">
    <source>
        <dbReference type="ARBA" id="ARBA00022801"/>
    </source>
</evidence>
<dbReference type="Pfam" id="PF01150">
    <property type="entry name" value="GDA1_CD39"/>
    <property type="match status" value="1"/>
</dbReference>
<accession>A0A3P7NB90</accession>
<dbReference type="Gene3D" id="3.30.420.150">
    <property type="entry name" value="Exopolyphosphatase. Domain 2"/>
    <property type="match status" value="1"/>
</dbReference>
<evidence type="ECO:0000313" key="3">
    <source>
        <dbReference type="EMBL" id="VDN32788.1"/>
    </source>
</evidence>
<dbReference type="PANTHER" id="PTHR11782">
    <property type="entry name" value="ADENOSINE/GUANOSINE DIPHOSPHATASE"/>
    <property type="match status" value="1"/>
</dbReference>
<protein>
    <submittedName>
        <fullName evidence="3">Uncharacterized protein</fullName>
    </submittedName>
</protein>
<dbReference type="InterPro" id="IPR000407">
    <property type="entry name" value="GDA1_CD39_NTPase"/>
</dbReference>
<name>A0A3P7NB90_DIBLA</name>
<reference evidence="3 4" key="1">
    <citation type="submission" date="2018-11" db="EMBL/GenBank/DDBJ databases">
        <authorList>
            <consortium name="Pathogen Informatics"/>
        </authorList>
    </citation>
    <scope>NUCLEOTIDE SEQUENCE [LARGE SCALE GENOMIC DNA]</scope>
</reference>
<dbReference type="EMBL" id="UYRU01082703">
    <property type="protein sequence ID" value="VDN32788.1"/>
    <property type="molecule type" value="Genomic_DNA"/>
</dbReference>
<dbReference type="GO" id="GO:0005794">
    <property type="term" value="C:Golgi apparatus"/>
    <property type="evidence" value="ECO:0007669"/>
    <property type="project" value="TreeGrafter"/>
</dbReference>
<dbReference type="GO" id="GO:0046036">
    <property type="term" value="P:CTP metabolic process"/>
    <property type="evidence" value="ECO:0007669"/>
    <property type="project" value="TreeGrafter"/>
</dbReference>
<evidence type="ECO:0000256" key="1">
    <source>
        <dbReference type="ARBA" id="ARBA00009283"/>
    </source>
</evidence>
<dbReference type="GO" id="GO:0045134">
    <property type="term" value="F:UDP phosphatase activity"/>
    <property type="evidence" value="ECO:0007669"/>
    <property type="project" value="TreeGrafter"/>
</dbReference>
<dbReference type="GO" id="GO:0006256">
    <property type="term" value="P:UDP catabolic process"/>
    <property type="evidence" value="ECO:0007669"/>
    <property type="project" value="TreeGrafter"/>
</dbReference>
<keyword evidence="4" id="KW-1185">Reference proteome</keyword>
<dbReference type="Proteomes" id="UP000281553">
    <property type="component" value="Unassembled WGS sequence"/>
</dbReference>
<dbReference type="GO" id="GO:0017111">
    <property type="term" value="F:ribonucleoside triphosphate phosphatase activity"/>
    <property type="evidence" value="ECO:0007669"/>
    <property type="project" value="TreeGrafter"/>
</dbReference>
<proteinExistence type="inferred from homology"/>
<dbReference type="GO" id="GO:0016020">
    <property type="term" value="C:membrane"/>
    <property type="evidence" value="ECO:0007669"/>
    <property type="project" value="TreeGrafter"/>
</dbReference>
<dbReference type="OrthoDB" id="6372431at2759"/>